<evidence type="ECO:0000256" key="2">
    <source>
        <dbReference type="ARBA" id="ARBA00012528"/>
    </source>
</evidence>
<evidence type="ECO:0000313" key="13">
    <source>
        <dbReference type="Proteomes" id="UP001061302"/>
    </source>
</evidence>
<dbReference type="Proteomes" id="UP001061302">
    <property type="component" value="Chromosome"/>
</dbReference>
<dbReference type="InterPro" id="IPR000160">
    <property type="entry name" value="GGDEF_dom"/>
</dbReference>
<evidence type="ECO:0000256" key="3">
    <source>
        <dbReference type="ARBA" id="ARBA00022475"/>
    </source>
</evidence>
<proteinExistence type="predicted"/>
<dbReference type="RefSeq" id="WP_263126454.1">
    <property type="nucleotide sequence ID" value="NZ_CP106753.1"/>
</dbReference>
<dbReference type="NCBIfam" id="TIGR00254">
    <property type="entry name" value="GGDEF"/>
    <property type="match status" value="1"/>
</dbReference>
<sequence length="629" mass="70264">MKRPRIMQWSARQSASITVFAMLFGLGMISILGYQVNSSYRAQMAQARSRVDNLSQMLEAQLRSALREVDLVLRDLEDRVDVPALARSPLDDTRAKALQGLLLDKLTLVRQADNILLIAPDGRVVYQALDFGTAQPPFDAAQLARIRDDPYRERVYARLQGTDKHQQGIALARRLETRDGQFAGLVVANVTTAYFQQVLDTLDLGQHGIALLVDERSAAVAQRPGERPADDFSPDPQLLRQLNNGTLATGITVLENGAGVTRLVSYRQLAGSPFSVVVSTSSRDYLASWRNNNLYYLVGGSLLLAMALMMIYFFWRSHRLARNLQQKESRLNVSEVRFRQMIETIPVALLLARLPECFITYINQQGARTFDIPQAGALSLRAADFYLNSSDFREQLLAMDQTQGIRNIEVRMRRWSGEAFWASLSMSSVTVGEEITLMIGVSDITERKRLEGELKRRATTDSLSGLSNRAHFMELANQELARAQRYARPLALLMLDIDYFKRINDTHGHDVGDQAIRAVAQVLSATLRDVDVVARMGGEEFAALLPETTPELACAAAERVRVNIEAHRIALPNGSELAFTGSIGISALRRDDQLIDDLLKRADLALYHAKHHGRNQSALYDEIEPQQSA</sequence>
<evidence type="ECO:0000256" key="7">
    <source>
        <dbReference type="ARBA" id="ARBA00034247"/>
    </source>
</evidence>
<dbReference type="Pfam" id="PF00990">
    <property type="entry name" value="GGDEF"/>
    <property type="match status" value="1"/>
</dbReference>
<keyword evidence="3" id="KW-1003">Cell membrane</keyword>
<feature type="domain" description="GGDEF" evidence="11">
    <location>
        <begin position="488"/>
        <end position="622"/>
    </location>
</feature>
<name>A0ABY6DRN9_9NEIS</name>
<organism evidence="12 13">
    <name type="scientific">Chitiniphilus purpureus</name>
    <dbReference type="NCBI Taxonomy" id="2981137"/>
    <lineage>
        <taxon>Bacteria</taxon>
        <taxon>Pseudomonadati</taxon>
        <taxon>Pseudomonadota</taxon>
        <taxon>Betaproteobacteria</taxon>
        <taxon>Neisseriales</taxon>
        <taxon>Chitinibacteraceae</taxon>
        <taxon>Chitiniphilus</taxon>
    </lineage>
</organism>
<keyword evidence="12" id="KW-0808">Transferase</keyword>
<keyword evidence="5 9" id="KW-1133">Transmembrane helix</keyword>
<comment type="catalytic activity">
    <reaction evidence="7">
        <text>2 GTP = 3',3'-c-di-GMP + 2 diphosphate</text>
        <dbReference type="Rhea" id="RHEA:24898"/>
        <dbReference type="ChEBI" id="CHEBI:33019"/>
        <dbReference type="ChEBI" id="CHEBI:37565"/>
        <dbReference type="ChEBI" id="CHEBI:58805"/>
        <dbReference type="EC" id="2.7.7.65"/>
    </reaction>
</comment>
<evidence type="ECO:0000256" key="8">
    <source>
        <dbReference type="SAM" id="Coils"/>
    </source>
</evidence>
<dbReference type="Pfam" id="PF02743">
    <property type="entry name" value="dCache_1"/>
    <property type="match status" value="1"/>
</dbReference>
<evidence type="ECO:0000259" key="11">
    <source>
        <dbReference type="PROSITE" id="PS50887"/>
    </source>
</evidence>
<dbReference type="Gene3D" id="3.30.70.270">
    <property type="match status" value="1"/>
</dbReference>
<accession>A0ABY6DRN9</accession>
<dbReference type="PROSITE" id="PS50887">
    <property type="entry name" value="GGDEF"/>
    <property type="match status" value="1"/>
</dbReference>
<keyword evidence="13" id="KW-1185">Reference proteome</keyword>
<protein>
    <recommendedName>
        <fullName evidence="2">diguanylate cyclase</fullName>
        <ecNumber evidence="2">2.7.7.65</ecNumber>
    </recommendedName>
</protein>
<keyword evidence="12" id="KW-0548">Nucleotidyltransferase</keyword>
<dbReference type="InterPro" id="IPR043128">
    <property type="entry name" value="Rev_trsase/Diguanyl_cyclase"/>
</dbReference>
<evidence type="ECO:0000259" key="10">
    <source>
        <dbReference type="PROSITE" id="PS50113"/>
    </source>
</evidence>
<dbReference type="InterPro" id="IPR029787">
    <property type="entry name" value="Nucleotide_cyclase"/>
</dbReference>
<feature type="transmembrane region" description="Helical" evidence="9">
    <location>
        <begin position="294"/>
        <end position="315"/>
    </location>
</feature>
<comment type="subcellular location">
    <subcellularLocation>
        <location evidence="1">Cell membrane</location>
        <topology evidence="1">Multi-pass membrane protein</topology>
    </subcellularLocation>
</comment>
<evidence type="ECO:0000256" key="4">
    <source>
        <dbReference type="ARBA" id="ARBA00022692"/>
    </source>
</evidence>
<dbReference type="EC" id="2.7.7.65" evidence="2"/>
<feature type="domain" description="PAC" evidence="10">
    <location>
        <begin position="406"/>
        <end position="456"/>
    </location>
</feature>
<dbReference type="Gene3D" id="3.30.450.20">
    <property type="entry name" value="PAS domain"/>
    <property type="match status" value="3"/>
</dbReference>
<gene>
    <name evidence="12" type="ORF">N8I74_08455</name>
</gene>
<evidence type="ECO:0000256" key="5">
    <source>
        <dbReference type="ARBA" id="ARBA00022989"/>
    </source>
</evidence>
<dbReference type="PANTHER" id="PTHR45138:SF9">
    <property type="entry name" value="DIGUANYLATE CYCLASE DGCM-RELATED"/>
    <property type="match status" value="1"/>
</dbReference>
<dbReference type="SUPFAM" id="SSF55785">
    <property type="entry name" value="PYP-like sensor domain (PAS domain)"/>
    <property type="match status" value="1"/>
</dbReference>
<feature type="coiled-coil region" evidence="8">
    <location>
        <begin position="37"/>
        <end position="64"/>
    </location>
</feature>
<dbReference type="InterPro" id="IPR000014">
    <property type="entry name" value="PAS"/>
</dbReference>
<dbReference type="EMBL" id="CP106753">
    <property type="protein sequence ID" value="UXY17026.1"/>
    <property type="molecule type" value="Genomic_DNA"/>
</dbReference>
<keyword evidence="8" id="KW-0175">Coiled coil</keyword>
<evidence type="ECO:0000256" key="9">
    <source>
        <dbReference type="SAM" id="Phobius"/>
    </source>
</evidence>
<keyword evidence="6 9" id="KW-0472">Membrane</keyword>
<dbReference type="SUPFAM" id="SSF55073">
    <property type="entry name" value="Nucleotide cyclase"/>
    <property type="match status" value="1"/>
</dbReference>
<dbReference type="PROSITE" id="PS50113">
    <property type="entry name" value="PAC"/>
    <property type="match status" value="1"/>
</dbReference>
<dbReference type="CDD" id="cd01949">
    <property type="entry name" value="GGDEF"/>
    <property type="match status" value="1"/>
</dbReference>
<keyword evidence="4 9" id="KW-0812">Transmembrane</keyword>
<dbReference type="InterPro" id="IPR035965">
    <property type="entry name" value="PAS-like_dom_sf"/>
</dbReference>
<dbReference type="PANTHER" id="PTHR45138">
    <property type="entry name" value="REGULATORY COMPONENTS OF SENSORY TRANSDUCTION SYSTEM"/>
    <property type="match status" value="1"/>
</dbReference>
<dbReference type="InterPro" id="IPR050469">
    <property type="entry name" value="Diguanylate_Cyclase"/>
</dbReference>
<dbReference type="InterPro" id="IPR033479">
    <property type="entry name" value="dCache_1"/>
</dbReference>
<dbReference type="SMART" id="SM00267">
    <property type="entry name" value="GGDEF"/>
    <property type="match status" value="1"/>
</dbReference>
<evidence type="ECO:0000256" key="6">
    <source>
        <dbReference type="ARBA" id="ARBA00023136"/>
    </source>
</evidence>
<reference evidence="12" key="1">
    <citation type="submission" date="2022-10" db="EMBL/GenBank/DDBJ databases">
        <title>Chitiniphilus purpureus sp. nov., a novel chitin-degrading bacterium isolated from crawfish pond sediment.</title>
        <authorList>
            <person name="Li K."/>
        </authorList>
    </citation>
    <scope>NUCLEOTIDE SEQUENCE</scope>
    <source>
        <strain evidence="12">CD1</strain>
    </source>
</reference>
<dbReference type="CDD" id="cd12914">
    <property type="entry name" value="PDC1_DGC_like"/>
    <property type="match status" value="1"/>
</dbReference>
<dbReference type="GO" id="GO:0052621">
    <property type="term" value="F:diguanylate cyclase activity"/>
    <property type="evidence" value="ECO:0007669"/>
    <property type="project" value="UniProtKB-EC"/>
</dbReference>
<evidence type="ECO:0000256" key="1">
    <source>
        <dbReference type="ARBA" id="ARBA00004651"/>
    </source>
</evidence>
<dbReference type="CDD" id="cd12915">
    <property type="entry name" value="PDC2_DGC_like"/>
    <property type="match status" value="1"/>
</dbReference>
<evidence type="ECO:0000313" key="12">
    <source>
        <dbReference type="EMBL" id="UXY17026.1"/>
    </source>
</evidence>
<dbReference type="InterPro" id="IPR000700">
    <property type="entry name" value="PAS-assoc_C"/>
</dbReference>
<dbReference type="NCBIfam" id="TIGR00229">
    <property type="entry name" value="sensory_box"/>
    <property type="match status" value="1"/>
</dbReference>